<name>A0A8S1NMH4_9CILI</name>
<comment type="caution">
    <text evidence="4">The sequence shown here is derived from an EMBL/GenBank/DDBJ whole genome shotgun (WGS) entry which is preliminary data.</text>
</comment>
<evidence type="ECO:0000256" key="2">
    <source>
        <dbReference type="SAM" id="MobiDB-lite"/>
    </source>
</evidence>
<dbReference type="OrthoDB" id="302947at2759"/>
<evidence type="ECO:0000313" key="5">
    <source>
        <dbReference type="Proteomes" id="UP000692954"/>
    </source>
</evidence>
<dbReference type="EMBL" id="CAJJDN010000060">
    <property type="protein sequence ID" value="CAD8093372.1"/>
    <property type="molecule type" value="Genomic_DNA"/>
</dbReference>
<evidence type="ECO:0000313" key="4">
    <source>
        <dbReference type="EMBL" id="CAD8093372.1"/>
    </source>
</evidence>
<feature type="compositionally biased region" description="Basic and acidic residues" evidence="2">
    <location>
        <begin position="269"/>
        <end position="279"/>
    </location>
</feature>
<proteinExistence type="predicted"/>
<keyword evidence="5" id="KW-1185">Reference proteome</keyword>
<protein>
    <recommendedName>
        <fullName evidence="3">EF-hand domain-containing protein</fullName>
    </recommendedName>
</protein>
<accession>A0A8S1NMH4</accession>
<feature type="compositionally biased region" description="Low complexity" evidence="2">
    <location>
        <begin position="223"/>
        <end position="234"/>
    </location>
</feature>
<feature type="coiled-coil region" evidence="1">
    <location>
        <begin position="329"/>
        <end position="356"/>
    </location>
</feature>
<dbReference type="AlphaFoldDB" id="A0A8S1NMH4"/>
<gene>
    <name evidence="4" type="ORF">PSON_ATCC_30995.1.T0600249</name>
</gene>
<dbReference type="PROSITE" id="PS00018">
    <property type="entry name" value="EF_HAND_1"/>
    <property type="match status" value="1"/>
</dbReference>
<dbReference type="Proteomes" id="UP000692954">
    <property type="component" value="Unassembled WGS sequence"/>
</dbReference>
<feature type="region of interest" description="Disordered" evidence="2">
    <location>
        <begin position="258"/>
        <end position="295"/>
    </location>
</feature>
<dbReference type="GO" id="GO:0005509">
    <property type="term" value="F:calcium ion binding"/>
    <property type="evidence" value="ECO:0007669"/>
    <property type="project" value="InterPro"/>
</dbReference>
<dbReference type="InterPro" id="IPR002048">
    <property type="entry name" value="EF_hand_dom"/>
</dbReference>
<evidence type="ECO:0000259" key="3">
    <source>
        <dbReference type="PROSITE" id="PS50222"/>
    </source>
</evidence>
<organism evidence="4 5">
    <name type="scientific">Paramecium sonneborni</name>
    <dbReference type="NCBI Taxonomy" id="65129"/>
    <lineage>
        <taxon>Eukaryota</taxon>
        <taxon>Sar</taxon>
        <taxon>Alveolata</taxon>
        <taxon>Ciliophora</taxon>
        <taxon>Intramacronucleata</taxon>
        <taxon>Oligohymenophorea</taxon>
        <taxon>Peniculida</taxon>
        <taxon>Parameciidae</taxon>
        <taxon>Paramecium</taxon>
    </lineage>
</organism>
<sequence length="442" mass="52706">MNFCEFIKLTVESEDKLEEIRIKLAKLEMFELNTVYKRLDQPRKNAMTEEQIIEFLEDNNVKFTQEELGYFFRVLDTDADNIITLQDFQQVILPKTNDQVKDQALNHKSYEMPQSMLLPKEVEATLTDFFKQLQQNYNLYQQIQVPNDYGELQIFENENLITLESLKVWLQSVEQEIDDQILEKFLIIIDGNPNNLQILIDQIYQQIPQEEDQQNEDIKESQEQQIEQPEQNQIEVQDINYSQENLQKSDALQESFNPTQNQKIQQNQENKDQKPEQQQDQKSNQLIDSKPLSSESPLLNYYHQQIREEETKIKKLCEKLNIQNIYLQKRDESQLIKYYEKEIAREQENFNNLSSEFKFQGTQSKFQKSTFTPDPLFLDPYQQEMIRIDNEIRKETSNISLLQSKIDITLSNSYLKFESPTKIQESYLNNNFSGQKKQFFIK</sequence>
<reference evidence="4" key="1">
    <citation type="submission" date="2021-01" db="EMBL/GenBank/DDBJ databases">
        <authorList>
            <consortium name="Genoscope - CEA"/>
            <person name="William W."/>
        </authorList>
    </citation>
    <scope>NUCLEOTIDE SEQUENCE</scope>
</reference>
<feature type="domain" description="EF-hand" evidence="3">
    <location>
        <begin position="63"/>
        <end position="98"/>
    </location>
</feature>
<evidence type="ECO:0000256" key="1">
    <source>
        <dbReference type="SAM" id="Coils"/>
    </source>
</evidence>
<dbReference type="Pfam" id="PF13499">
    <property type="entry name" value="EF-hand_7"/>
    <property type="match status" value="1"/>
</dbReference>
<dbReference type="InterPro" id="IPR018247">
    <property type="entry name" value="EF_Hand_1_Ca_BS"/>
</dbReference>
<dbReference type="PROSITE" id="PS50222">
    <property type="entry name" value="EF_HAND_2"/>
    <property type="match status" value="1"/>
</dbReference>
<keyword evidence="1" id="KW-0175">Coiled coil</keyword>
<feature type="region of interest" description="Disordered" evidence="2">
    <location>
        <begin position="210"/>
        <end position="234"/>
    </location>
</feature>